<name>A0ABD7V0Z9_9ACTN</name>
<evidence type="ECO:0000313" key="2">
    <source>
        <dbReference type="Proteomes" id="UP000360750"/>
    </source>
</evidence>
<gene>
    <name evidence="1" type="ORF">NCTC8139_01434</name>
</gene>
<sequence>MNGTTVNQAVIAVPAAKPIPAFAAVSRTRRTRSWIPAVCARPASRALVAAAPAVARRAAASAQHLATAHPAAAQVALVAPPAAEAAAPAPHGFPVPTPILRS</sequence>
<proteinExistence type="predicted"/>
<dbReference type="AlphaFoldDB" id="A0ABD7V0Z9"/>
<organism evidence="1 2">
    <name type="scientific">Gordonia paraffinivorans</name>
    <dbReference type="NCBI Taxonomy" id="175628"/>
    <lineage>
        <taxon>Bacteria</taxon>
        <taxon>Bacillati</taxon>
        <taxon>Actinomycetota</taxon>
        <taxon>Actinomycetes</taxon>
        <taxon>Mycobacteriales</taxon>
        <taxon>Gordoniaceae</taxon>
        <taxon>Gordonia</taxon>
    </lineage>
</organism>
<reference evidence="1 2" key="1">
    <citation type="submission" date="2019-02" db="EMBL/GenBank/DDBJ databases">
        <authorList>
            <consortium name="Pathogen Informatics"/>
        </authorList>
    </citation>
    <scope>NUCLEOTIDE SEQUENCE [LARGE SCALE GENOMIC DNA]</scope>
    <source>
        <strain evidence="1 2">3012STDY6756503</strain>
    </source>
</reference>
<evidence type="ECO:0000313" key="1">
    <source>
        <dbReference type="EMBL" id="VFA87892.1"/>
    </source>
</evidence>
<dbReference type="GeneID" id="60749459"/>
<dbReference type="RefSeq" id="WP_006899750.1">
    <property type="nucleotide sequence ID" value="NZ_CAACYD010000006.1"/>
</dbReference>
<accession>A0ABD7V0Z9</accession>
<dbReference type="EMBL" id="CAACYD010000006">
    <property type="protein sequence ID" value="VFA87892.1"/>
    <property type="molecule type" value="Genomic_DNA"/>
</dbReference>
<protein>
    <submittedName>
        <fullName evidence="1">Uncharacterized protein</fullName>
    </submittedName>
</protein>
<dbReference type="Proteomes" id="UP000360750">
    <property type="component" value="Unassembled WGS sequence"/>
</dbReference>
<comment type="caution">
    <text evidence="1">The sequence shown here is derived from an EMBL/GenBank/DDBJ whole genome shotgun (WGS) entry which is preliminary data.</text>
</comment>